<dbReference type="PANTHER" id="PTHR47234">
    <property type="match status" value="1"/>
</dbReference>
<protein>
    <submittedName>
        <fullName evidence="14">TonB-dependent Receptor Plug Domain</fullName>
    </submittedName>
</protein>
<dbReference type="InterPro" id="IPR000531">
    <property type="entry name" value="Beta-barrel_TonB"/>
</dbReference>
<feature type="signal peptide" evidence="11">
    <location>
        <begin position="1"/>
        <end position="33"/>
    </location>
</feature>
<dbReference type="InterPro" id="IPR012910">
    <property type="entry name" value="Plug_dom"/>
</dbReference>
<evidence type="ECO:0000256" key="3">
    <source>
        <dbReference type="ARBA" id="ARBA00022452"/>
    </source>
</evidence>
<evidence type="ECO:0000256" key="7">
    <source>
        <dbReference type="ARBA" id="ARBA00023237"/>
    </source>
</evidence>
<keyword evidence="7 8" id="KW-0998">Cell outer membrane</keyword>
<name>A0A285QZJ8_9SPHN</name>
<comment type="similarity">
    <text evidence="8 9">Belongs to the TonB-dependent receptor family.</text>
</comment>
<organism evidence="14 15">
    <name type="scientific">Sphingomonas guangdongensis</name>
    <dbReference type="NCBI Taxonomy" id="1141890"/>
    <lineage>
        <taxon>Bacteria</taxon>
        <taxon>Pseudomonadati</taxon>
        <taxon>Pseudomonadota</taxon>
        <taxon>Alphaproteobacteria</taxon>
        <taxon>Sphingomonadales</taxon>
        <taxon>Sphingomonadaceae</taxon>
        <taxon>Sphingomonas</taxon>
    </lineage>
</organism>
<reference evidence="14 15" key="1">
    <citation type="submission" date="2017-07" db="EMBL/GenBank/DDBJ databases">
        <authorList>
            <person name="Sun Z.S."/>
            <person name="Albrecht U."/>
            <person name="Echele G."/>
            <person name="Lee C.C."/>
        </authorList>
    </citation>
    <scope>NUCLEOTIDE SEQUENCE [LARGE SCALE GENOMIC DNA]</scope>
    <source>
        <strain evidence="14 15">CGMCC 1.12672</strain>
    </source>
</reference>
<dbReference type="Gene3D" id="2.40.170.20">
    <property type="entry name" value="TonB-dependent receptor, beta-barrel domain"/>
    <property type="match status" value="1"/>
</dbReference>
<dbReference type="Proteomes" id="UP000219494">
    <property type="component" value="Unassembled WGS sequence"/>
</dbReference>
<dbReference type="Pfam" id="PF07715">
    <property type="entry name" value="Plug"/>
    <property type="match status" value="1"/>
</dbReference>
<sequence length="964" mass="101810">MRHSPASARLSRGAALCVVLAAMTLISGAPARAQDVPAPAAEPDQQAPTRDETPVPTPADEAAPAENTGQDIVVTGSRLQAAGFTAPTPTTVLGTGAIALRAPVSVSEVVNRLPAVRNSVSPNANQRQFGGGTSPVDLRGLGPVRTLTLVDGNRFTPTLEDGTVDTSLIPVGLIERIDVVTGGASAAYGSDAVAGVVNFVLAKKLQGVRLSLQAGVSERGDGSSQVLNLAAGTSFAGGRGHIVAGLDATNNDGVGIILGREWGRLYPGQITYGATRPAGTPALGFATGVNYSTQSVGGLITAGPLRGQAFAPDGSLYPFQYGTVYSNLMVGGSNPGSEVFHWPIQTPVERIAGMARVEYELTDAITAFAVGSYGWTRADTFTGFNQSSFVISRDNAFLPAATRAAMVANNLQTITVGRLLTENGGVPQRNTFETWRAIGGFTGTLGPKWSWDASIQYGESTNEFRFLSQIIPANYRAAVNAVRDASGNIVCGPLATNPNLTPALRSQVQPGCVPINIFGQGAPSAAALAYIGPETYHDWTNTRLVVAGNLRGSPFATWAGDVQIAIGGEARRDELTATSDPYSLAAIAASGNYGAYSGRVNVTEFYGEVGVPLARDWTFAKSLEVNGAVRRTDYSTSGAVTTWKAGVTWEPFDAVRLRGTLSRDIRAPNLAELFAYSGAGVSVNSTVNPFNNQTGALSTSTNGNPNLQPEVARTRSAGIVLQPDWNWAQGLKLSADYFDIDVRGLITQVAATQVIARCFAGETVYCPQIQFDNSAFGIANVQQLSFNLNRLRTRGLDFEVAYRVPLPESAGRLDLRVLATHILRLTTYDRGTVIERAGSLANGGLPRWVGTADLTWALDAFTTTLSGRYTASAINDVTRIGPDDPAYSPALPNSININKFPSAVYLDLNIQQRVALGGTEFTFFGLVENLLDKEPPVFAGIGILTGNPYDLVGRRFKFGARMQF</sequence>
<keyword evidence="4 8" id="KW-0812">Transmembrane</keyword>
<dbReference type="Gene3D" id="2.170.130.10">
    <property type="entry name" value="TonB-dependent receptor, plug domain"/>
    <property type="match status" value="1"/>
</dbReference>
<feature type="domain" description="TonB-dependent receptor plug" evidence="13">
    <location>
        <begin position="86"/>
        <end position="196"/>
    </location>
</feature>
<feature type="region of interest" description="Disordered" evidence="10">
    <location>
        <begin position="34"/>
        <end position="67"/>
    </location>
</feature>
<dbReference type="Pfam" id="PF00593">
    <property type="entry name" value="TonB_dep_Rec_b-barrel"/>
    <property type="match status" value="1"/>
</dbReference>
<dbReference type="PROSITE" id="PS52016">
    <property type="entry name" value="TONB_DEPENDENT_REC_3"/>
    <property type="match status" value="1"/>
</dbReference>
<evidence type="ECO:0000256" key="6">
    <source>
        <dbReference type="ARBA" id="ARBA00023136"/>
    </source>
</evidence>
<dbReference type="InterPro" id="IPR037066">
    <property type="entry name" value="Plug_dom_sf"/>
</dbReference>
<dbReference type="InterPro" id="IPR039426">
    <property type="entry name" value="TonB-dep_rcpt-like"/>
</dbReference>
<proteinExistence type="inferred from homology"/>
<keyword evidence="5 9" id="KW-0798">TonB box</keyword>
<keyword evidence="14" id="KW-0675">Receptor</keyword>
<keyword evidence="15" id="KW-1185">Reference proteome</keyword>
<evidence type="ECO:0000313" key="14">
    <source>
        <dbReference type="EMBL" id="SOB87313.1"/>
    </source>
</evidence>
<accession>A0A285QZJ8</accession>
<feature type="compositionally biased region" description="Low complexity" evidence="10">
    <location>
        <begin position="34"/>
        <end position="48"/>
    </location>
</feature>
<comment type="subcellular location">
    <subcellularLocation>
        <location evidence="1 8">Cell outer membrane</location>
        <topology evidence="1 8">Multi-pass membrane protein</topology>
    </subcellularLocation>
</comment>
<evidence type="ECO:0000256" key="1">
    <source>
        <dbReference type="ARBA" id="ARBA00004571"/>
    </source>
</evidence>
<evidence type="ECO:0000256" key="10">
    <source>
        <dbReference type="SAM" id="MobiDB-lite"/>
    </source>
</evidence>
<evidence type="ECO:0000256" key="5">
    <source>
        <dbReference type="ARBA" id="ARBA00023077"/>
    </source>
</evidence>
<keyword evidence="11" id="KW-0732">Signal</keyword>
<evidence type="ECO:0000256" key="11">
    <source>
        <dbReference type="SAM" id="SignalP"/>
    </source>
</evidence>
<evidence type="ECO:0000256" key="2">
    <source>
        <dbReference type="ARBA" id="ARBA00022448"/>
    </source>
</evidence>
<feature type="chain" id="PRO_5012176693" evidence="11">
    <location>
        <begin position="34"/>
        <end position="964"/>
    </location>
</feature>
<evidence type="ECO:0000256" key="9">
    <source>
        <dbReference type="RuleBase" id="RU003357"/>
    </source>
</evidence>
<dbReference type="PANTHER" id="PTHR47234:SF3">
    <property type="entry name" value="SECRETIN_TONB SHORT N-TERMINAL DOMAIN-CONTAINING PROTEIN"/>
    <property type="match status" value="1"/>
</dbReference>
<dbReference type="EMBL" id="OBMI01000003">
    <property type="protein sequence ID" value="SOB87313.1"/>
    <property type="molecule type" value="Genomic_DNA"/>
</dbReference>
<evidence type="ECO:0000256" key="8">
    <source>
        <dbReference type="PROSITE-ProRule" id="PRU01360"/>
    </source>
</evidence>
<keyword evidence="6 8" id="KW-0472">Membrane</keyword>
<evidence type="ECO:0000313" key="15">
    <source>
        <dbReference type="Proteomes" id="UP000219494"/>
    </source>
</evidence>
<evidence type="ECO:0000256" key="4">
    <source>
        <dbReference type="ARBA" id="ARBA00022692"/>
    </source>
</evidence>
<feature type="domain" description="TonB-dependent receptor-like beta-barrel" evidence="12">
    <location>
        <begin position="396"/>
        <end position="930"/>
    </location>
</feature>
<keyword evidence="3 8" id="KW-1134">Transmembrane beta strand</keyword>
<evidence type="ECO:0000259" key="12">
    <source>
        <dbReference type="Pfam" id="PF00593"/>
    </source>
</evidence>
<evidence type="ECO:0000259" key="13">
    <source>
        <dbReference type="Pfam" id="PF07715"/>
    </source>
</evidence>
<dbReference type="GO" id="GO:0009279">
    <property type="term" value="C:cell outer membrane"/>
    <property type="evidence" value="ECO:0007669"/>
    <property type="project" value="UniProtKB-SubCell"/>
</dbReference>
<dbReference type="InterPro" id="IPR036942">
    <property type="entry name" value="Beta-barrel_TonB_sf"/>
</dbReference>
<dbReference type="AlphaFoldDB" id="A0A285QZJ8"/>
<keyword evidence="2 8" id="KW-0813">Transport</keyword>
<dbReference type="SUPFAM" id="SSF56935">
    <property type="entry name" value="Porins"/>
    <property type="match status" value="1"/>
</dbReference>
<gene>
    <name evidence="14" type="ORF">SAMN06297144_2443</name>
</gene>